<organism evidence="9 10">
    <name type="scientific">Daucus carota subsp. sativus</name>
    <name type="common">Carrot</name>
    <dbReference type="NCBI Taxonomy" id="79200"/>
    <lineage>
        <taxon>Eukaryota</taxon>
        <taxon>Viridiplantae</taxon>
        <taxon>Streptophyta</taxon>
        <taxon>Embryophyta</taxon>
        <taxon>Tracheophyta</taxon>
        <taxon>Spermatophyta</taxon>
        <taxon>Magnoliopsida</taxon>
        <taxon>eudicotyledons</taxon>
        <taxon>Gunneridae</taxon>
        <taxon>Pentapetalae</taxon>
        <taxon>asterids</taxon>
        <taxon>campanulids</taxon>
        <taxon>Apiales</taxon>
        <taxon>Apiaceae</taxon>
        <taxon>Apioideae</taxon>
        <taxon>Scandiceae</taxon>
        <taxon>Daucinae</taxon>
        <taxon>Daucus</taxon>
        <taxon>Daucus sect. Daucus</taxon>
    </lineage>
</organism>
<gene>
    <name evidence="9" type="ORF">DCAR_0416330</name>
</gene>
<dbReference type="KEGG" id="dcr:108218263"/>
<evidence type="ECO:0000313" key="9">
    <source>
        <dbReference type="EMBL" id="WOG96991.1"/>
    </source>
</evidence>
<keyword evidence="10" id="KW-1185">Reference proteome</keyword>
<evidence type="ECO:0000256" key="7">
    <source>
        <dbReference type="ARBA" id="ARBA00023136"/>
    </source>
</evidence>
<name>A0AAF1AY71_DAUCS</name>
<keyword evidence="7" id="KW-0472">Membrane</keyword>
<accession>A0AAF1AY71</accession>
<dbReference type="Pfam" id="PF03040">
    <property type="entry name" value="CemA"/>
    <property type="match status" value="1"/>
</dbReference>
<sequence length="432" mass="50078">MFLMSTSLVLCHNSIFINQTTKNLHLNSSCSRRILGQWGYKRRRRGQIGGGLIPNAEKGGGSSRKKSWWKKFFFDEDGNWFGLKDEDMIPEEESVINDDEFSEGEKFEAWRRRAEAIVELREAQEDMRNEESRRWEDWIVEETHSSTWVQEPSNDGVGQSSDDFREDLADLIPGKGFAKSLSNFVLGNEDDDLLYEDRVFQYASINSAKFLAILIIVPTVMDYLVHDYVLLPFLDRYVKTVPLAAQILDVRKHQKLEMIEELKLDKAKYRLEVEIGKSPPLSDDEMWLELRHKALVLRDEWRLENRKAFANIWSDMVFGISLFILLYLNQSKVALLKFTGYKIINNISDAGKAFAIILVTDIFLGYHSETGWHTLVEMVVEHYGIDVDQAAITIFVCLFPVSVDACVKLWMFKFLPRLSPGVEKIIREMTRH</sequence>
<keyword evidence="3" id="KW-0812">Transmembrane</keyword>
<comment type="similarity">
    <text evidence="8">Belongs to the CemA family.</text>
</comment>
<evidence type="ECO:0008006" key="11">
    <source>
        <dbReference type="Google" id="ProtNLM"/>
    </source>
</evidence>
<dbReference type="AlphaFoldDB" id="A0AAF1AY71"/>
<dbReference type="PANTHER" id="PTHR33650">
    <property type="entry name" value="CHLOROPLAST ENVELOPE MEMBRANE PROTEIN-RELATED"/>
    <property type="match status" value="1"/>
</dbReference>
<evidence type="ECO:0000256" key="8">
    <source>
        <dbReference type="ARBA" id="ARBA00043980"/>
    </source>
</evidence>
<protein>
    <recommendedName>
        <fullName evidence="11">Chloroplast envelope membrane protein</fullName>
    </recommendedName>
</protein>
<evidence type="ECO:0000256" key="1">
    <source>
        <dbReference type="ARBA" id="ARBA00004141"/>
    </source>
</evidence>
<dbReference type="GO" id="GO:1902600">
    <property type="term" value="P:proton transmembrane transport"/>
    <property type="evidence" value="ECO:0007669"/>
    <property type="project" value="UniProtKB-KW"/>
</dbReference>
<dbReference type="InterPro" id="IPR004282">
    <property type="entry name" value="CemA"/>
</dbReference>
<keyword evidence="6" id="KW-0406">Ion transport</keyword>
<keyword evidence="4" id="KW-0375">Hydrogen ion transport</keyword>
<evidence type="ECO:0000256" key="2">
    <source>
        <dbReference type="ARBA" id="ARBA00022448"/>
    </source>
</evidence>
<dbReference type="GO" id="GO:0016020">
    <property type="term" value="C:membrane"/>
    <property type="evidence" value="ECO:0007669"/>
    <property type="project" value="UniProtKB-SubCell"/>
</dbReference>
<evidence type="ECO:0000256" key="4">
    <source>
        <dbReference type="ARBA" id="ARBA00022781"/>
    </source>
</evidence>
<dbReference type="EMBL" id="CP093346">
    <property type="protein sequence ID" value="WOG96991.1"/>
    <property type="molecule type" value="Genomic_DNA"/>
</dbReference>
<keyword evidence="5" id="KW-1133">Transmembrane helix</keyword>
<evidence type="ECO:0000313" key="10">
    <source>
        <dbReference type="Proteomes" id="UP000077755"/>
    </source>
</evidence>
<keyword evidence="2" id="KW-0813">Transport</keyword>
<evidence type="ECO:0000256" key="6">
    <source>
        <dbReference type="ARBA" id="ARBA00023065"/>
    </source>
</evidence>
<evidence type="ECO:0000256" key="3">
    <source>
        <dbReference type="ARBA" id="ARBA00022692"/>
    </source>
</evidence>
<dbReference type="PANTHER" id="PTHR33650:SF1">
    <property type="entry name" value="CHLOROPLAST ENVELOPE MEMBRANE PROTEIN"/>
    <property type="match status" value="1"/>
</dbReference>
<reference evidence="9" key="1">
    <citation type="journal article" date="2016" name="Nat. Genet.">
        <title>A high-quality carrot genome assembly provides new insights into carotenoid accumulation and asterid genome evolution.</title>
        <authorList>
            <person name="Iorizzo M."/>
            <person name="Ellison S."/>
            <person name="Senalik D."/>
            <person name="Zeng P."/>
            <person name="Satapoomin P."/>
            <person name="Huang J."/>
            <person name="Bowman M."/>
            <person name="Iovene M."/>
            <person name="Sanseverino W."/>
            <person name="Cavagnaro P."/>
            <person name="Yildiz M."/>
            <person name="Macko-Podgorni A."/>
            <person name="Moranska E."/>
            <person name="Grzebelus E."/>
            <person name="Grzebelus D."/>
            <person name="Ashrafi H."/>
            <person name="Zheng Z."/>
            <person name="Cheng S."/>
            <person name="Spooner D."/>
            <person name="Van Deynze A."/>
            <person name="Simon P."/>
        </authorList>
    </citation>
    <scope>NUCLEOTIDE SEQUENCE</scope>
    <source>
        <tissue evidence="9">Leaf</tissue>
    </source>
</reference>
<evidence type="ECO:0000256" key="5">
    <source>
        <dbReference type="ARBA" id="ARBA00022989"/>
    </source>
</evidence>
<dbReference type="Proteomes" id="UP000077755">
    <property type="component" value="Chromosome 4"/>
</dbReference>
<reference evidence="9" key="2">
    <citation type="submission" date="2022-03" db="EMBL/GenBank/DDBJ databases">
        <title>Draft title - Genomic analysis of global carrot germplasm unveils the trajectory of domestication and the origin of high carotenoid orange carrot.</title>
        <authorList>
            <person name="Iorizzo M."/>
            <person name="Ellison S."/>
            <person name="Senalik D."/>
            <person name="Macko-Podgorni A."/>
            <person name="Grzebelus D."/>
            <person name="Bostan H."/>
            <person name="Rolling W."/>
            <person name="Curaba J."/>
            <person name="Simon P."/>
        </authorList>
    </citation>
    <scope>NUCLEOTIDE SEQUENCE</scope>
    <source>
        <tissue evidence="9">Leaf</tissue>
    </source>
</reference>
<comment type="subcellular location">
    <subcellularLocation>
        <location evidence="1">Membrane</location>
        <topology evidence="1">Multi-pass membrane protein</topology>
    </subcellularLocation>
</comment>
<proteinExistence type="inferred from homology"/>